<reference evidence="2" key="1">
    <citation type="submission" date="2021-06" db="EMBL/GenBank/DDBJ databases">
        <authorList>
            <person name="Kallberg Y."/>
            <person name="Tangrot J."/>
            <person name="Rosling A."/>
        </authorList>
    </citation>
    <scope>NUCLEOTIDE SEQUENCE</scope>
    <source>
        <strain evidence="2">UK204</strain>
    </source>
</reference>
<dbReference type="EMBL" id="CAJVPQ010002039">
    <property type="protein sequence ID" value="CAG8580719.1"/>
    <property type="molecule type" value="Genomic_DNA"/>
</dbReference>
<evidence type="ECO:0000313" key="3">
    <source>
        <dbReference type="Proteomes" id="UP000789570"/>
    </source>
</evidence>
<dbReference type="Gene3D" id="3.30.710.10">
    <property type="entry name" value="Potassium Channel Kv1.1, Chain A"/>
    <property type="match status" value="1"/>
</dbReference>
<dbReference type="InterPro" id="IPR003131">
    <property type="entry name" value="T1-type_BTB"/>
</dbReference>
<dbReference type="InterPro" id="IPR011333">
    <property type="entry name" value="SKP1/BTB/POZ_sf"/>
</dbReference>
<evidence type="ECO:0000259" key="1">
    <source>
        <dbReference type="Pfam" id="PF02214"/>
    </source>
</evidence>
<feature type="domain" description="Potassium channel tetramerisation-type BTB" evidence="1">
    <location>
        <begin position="6"/>
        <end position="98"/>
    </location>
</feature>
<accession>A0A9N9G2T1</accession>
<dbReference type="Proteomes" id="UP000789570">
    <property type="component" value="Unassembled WGS sequence"/>
</dbReference>
<protein>
    <submittedName>
        <fullName evidence="2">8636_t:CDS:1</fullName>
    </submittedName>
</protein>
<comment type="caution">
    <text evidence="2">The sequence shown here is derived from an EMBL/GenBank/DDBJ whole genome shotgun (WGS) entry which is preliminary data.</text>
</comment>
<gene>
    <name evidence="2" type="ORF">FCALED_LOCUS7579</name>
</gene>
<proteinExistence type="predicted"/>
<organism evidence="2 3">
    <name type="scientific">Funneliformis caledonium</name>
    <dbReference type="NCBI Taxonomy" id="1117310"/>
    <lineage>
        <taxon>Eukaryota</taxon>
        <taxon>Fungi</taxon>
        <taxon>Fungi incertae sedis</taxon>
        <taxon>Mucoromycota</taxon>
        <taxon>Glomeromycotina</taxon>
        <taxon>Glomeromycetes</taxon>
        <taxon>Glomerales</taxon>
        <taxon>Glomeraceae</taxon>
        <taxon>Funneliformis</taxon>
    </lineage>
</organism>
<keyword evidence="3" id="KW-1185">Reference proteome</keyword>
<evidence type="ECO:0000313" key="2">
    <source>
        <dbReference type="EMBL" id="CAG8580719.1"/>
    </source>
</evidence>
<dbReference type="SUPFAM" id="SSF54695">
    <property type="entry name" value="POZ domain"/>
    <property type="match status" value="1"/>
</dbReference>
<dbReference type="OrthoDB" id="2333377at2759"/>
<name>A0A9N9G2T1_9GLOM</name>
<dbReference type="Pfam" id="PF02214">
    <property type="entry name" value="BTB_2"/>
    <property type="match status" value="1"/>
</dbReference>
<dbReference type="GO" id="GO:0051260">
    <property type="term" value="P:protein homooligomerization"/>
    <property type="evidence" value="ECO:0007669"/>
    <property type="project" value="InterPro"/>
</dbReference>
<sequence length="306" mass="34652">MSQKTVSFNVGGTTFEITKDLFNAHPKSTLYKLVNESSSSFASRLSSNKPAQSIFLDHNPLAFSVVLDYIRYHRLCLPKNVAREVVELQLREFGLDDDINLIVPDQNVAKVFGDAKYDGKDEVLKAKGNNVLPSYEQALSGFSASYNSNSDRKRMGNDGTSLKDDVMISSLRRIDTLVSDVILPYLKRHAKRGHHQVTFYLTPNNVTSKNITTELEHFDNPHEWIHLPIDSSTLENNDDLGNDLPDLKFLLQKMDTLDQIQDFIISKSGAKECNVNKVEVICRYENEFGLFSSKSWDIIQIFVVIV</sequence>
<dbReference type="AlphaFoldDB" id="A0A9N9G2T1"/>